<organism evidence="2 3">
    <name type="scientific">Colwellia psychrerythraea</name>
    <name type="common">Vibrio psychroerythus</name>
    <dbReference type="NCBI Taxonomy" id="28229"/>
    <lineage>
        <taxon>Bacteria</taxon>
        <taxon>Pseudomonadati</taxon>
        <taxon>Pseudomonadota</taxon>
        <taxon>Gammaproteobacteria</taxon>
        <taxon>Alteromonadales</taxon>
        <taxon>Colwelliaceae</taxon>
        <taxon>Colwellia</taxon>
    </lineage>
</organism>
<dbReference type="AlphaFoldDB" id="A0A099KAG9"/>
<dbReference type="Gene3D" id="3.20.20.140">
    <property type="entry name" value="Metal-dependent hydrolases"/>
    <property type="match status" value="1"/>
</dbReference>
<sequence length="645" mass="72204">MQTKLSIIALTLTVALSACSEKATDAQKDQAHVKAVSGSNTKKNKDESISARAKSIKEQEDNAPSNPLKNAYFGETHMHTKYSLDAYIGGNRMSPKDSLQFAQGQEKMINGELHKLHRPLDFAATTDHSEYIGEMYTTLEMEAVGHNNETLKELRSLSEYKDQIAWFVKYVISVNRGDAKPSHPPFYTGAESTKSAWQIILQAAKEEYKPGVFTTLAAFEWSGAPKGGNLHRNILFRDMVVPAQPMSYLEINREDDLWLWLAEQEKQGSTVLAIPHNSNASKLNMFNPNDAKGKPITKEYAELRSHFERTIEMMQIKGNSEVHRNFWPADEFADFENADSVADFSNRGLDKRNFVRWGVIEGLKHYQNLGVNPYKLGFNGGTDSHNGLMADVAEDNYVGGHGAADHTPELRRTGQVPEWLDAIDESIGSITGVWAQKNTRSEIWDAMYNRETFATSGPRMQIRFFAGEHLTPQPSDIKAMVTEGYDKGVPMGGTVTGADSAPTLTVWAAKDTVGANLDRIQIIKGWVDQQGEQHEKIINVVWSDNRAKDKKGNLAQVGNTVDLTTAKYTNEIGATMLMGSFTDEEFNSELPTLYYARVIEIPTPRWSTYDAVRNNLPLLKDVPATIQERAWSSPIWFMPTQEKTH</sequence>
<protein>
    <recommendedName>
        <fullName evidence="4">DUF3604 domain-containing protein</fullName>
    </recommendedName>
</protein>
<dbReference type="RefSeq" id="WP_033084419.1">
    <property type="nucleotide sequence ID" value="NZ_JQEC01000072.1"/>
</dbReference>
<reference evidence="2 3" key="1">
    <citation type="submission" date="2014-08" db="EMBL/GenBank/DDBJ databases">
        <title>Genomic and Phenotypic Diversity of Colwellia psychrerythraea strains from Disparate Marine Basins.</title>
        <authorList>
            <person name="Techtmann S.M."/>
            <person name="Stelling S.C."/>
            <person name="Utturkar S.M."/>
            <person name="Alshibli N."/>
            <person name="Harris A."/>
            <person name="Brown S.D."/>
            <person name="Hazen T.C."/>
        </authorList>
    </citation>
    <scope>NUCLEOTIDE SEQUENCE [LARGE SCALE GENOMIC DNA]</scope>
    <source>
        <strain evidence="2 3">GAB14E</strain>
    </source>
</reference>
<dbReference type="PATRIC" id="fig|28229.3.peg.4486"/>
<dbReference type="EMBL" id="JQEC01000072">
    <property type="protein sequence ID" value="KGJ87351.1"/>
    <property type="molecule type" value="Genomic_DNA"/>
</dbReference>
<comment type="caution">
    <text evidence="2">The sequence shown here is derived from an EMBL/GenBank/DDBJ whole genome shotgun (WGS) entry which is preliminary data.</text>
</comment>
<dbReference type="OrthoDB" id="543560at2"/>
<evidence type="ECO:0000256" key="1">
    <source>
        <dbReference type="SAM" id="MobiDB-lite"/>
    </source>
</evidence>
<evidence type="ECO:0008006" key="4">
    <source>
        <dbReference type="Google" id="ProtNLM"/>
    </source>
</evidence>
<gene>
    <name evidence="2" type="ORF">GAB14E_4506</name>
</gene>
<name>A0A099KAG9_COLPS</name>
<dbReference type="Pfam" id="PF12228">
    <property type="entry name" value="DUF3604"/>
    <property type="match status" value="1"/>
</dbReference>
<accession>A0A099KAG9</accession>
<evidence type="ECO:0000313" key="3">
    <source>
        <dbReference type="Proteomes" id="UP000029868"/>
    </source>
</evidence>
<proteinExistence type="predicted"/>
<dbReference type="InterPro" id="IPR022028">
    <property type="entry name" value="DUF3604"/>
</dbReference>
<feature type="region of interest" description="Disordered" evidence="1">
    <location>
        <begin position="24"/>
        <end position="67"/>
    </location>
</feature>
<evidence type="ECO:0000313" key="2">
    <source>
        <dbReference type="EMBL" id="KGJ87351.1"/>
    </source>
</evidence>
<dbReference type="PROSITE" id="PS51257">
    <property type="entry name" value="PROKAR_LIPOPROTEIN"/>
    <property type="match status" value="1"/>
</dbReference>
<dbReference type="Proteomes" id="UP000029868">
    <property type="component" value="Unassembled WGS sequence"/>
</dbReference>
<feature type="compositionally biased region" description="Basic and acidic residues" evidence="1">
    <location>
        <begin position="43"/>
        <end position="60"/>
    </location>
</feature>